<evidence type="ECO:0000313" key="2">
    <source>
        <dbReference type="Proteomes" id="UP000814140"/>
    </source>
</evidence>
<dbReference type="EMBL" id="MU277248">
    <property type="protein sequence ID" value="KAI0057391.1"/>
    <property type="molecule type" value="Genomic_DNA"/>
</dbReference>
<dbReference type="Proteomes" id="UP000814140">
    <property type="component" value="Unassembled WGS sequence"/>
</dbReference>
<sequence length="163" mass="17978">MLAGVRDGVRLSDSRGSGCLPMKTRFCGSIYTALDVPCMPPQHGRMPTTGPGSRIAPHACATGSLSVIVYVLADAPLQRRLLIRSPRKKNLLSSATCVTGRLRVVQHDRFIYHCFRDVRFRGEAAIRRSHGLSSSPPTSANIVWTQHLCGTGWRRVRIRPTQS</sequence>
<comment type="caution">
    <text evidence="1">The sequence shown here is derived from an EMBL/GenBank/DDBJ whole genome shotgun (WGS) entry which is preliminary data.</text>
</comment>
<organism evidence="1 2">
    <name type="scientific">Artomyces pyxidatus</name>
    <dbReference type="NCBI Taxonomy" id="48021"/>
    <lineage>
        <taxon>Eukaryota</taxon>
        <taxon>Fungi</taxon>
        <taxon>Dikarya</taxon>
        <taxon>Basidiomycota</taxon>
        <taxon>Agaricomycotina</taxon>
        <taxon>Agaricomycetes</taxon>
        <taxon>Russulales</taxon>
        <taxon>Auriscalpiaceae</taxon>
        <taxon>Artomyces</taxon>
    </lineage>
</organism>
<keyword evidence="2" id="KW-1185">Reference proteome</keyword>
<accession>A0ACB8SNP2</accession>
<reference evidence="1" key="2">
    <citation type="journal article" date="2022" name="New Phytol.">
        <title>Evolutionary transition to the ectomycorrhizal habit in the genomes of a hyperdiverse lineage of mushroom-forming fungi.</title>
        <authorList>
            <person name="Looney B."/>
            <person name="Miyauchi S."/>
            <person name="Morin E."/>
            <person name="Drula E."/>
            <person name="Courty P.E."/>
            <person name="Kohler A."/>
            <person name="Kuo A."/>
            <person name="LaButti K."/>
            <person name="Pangilinan J."/>
            <person name="Lipzen A."/>
            <person name="Riley R."/>
            <person name="Andreopoulos W."/>
            <person name="He G."/>
            <person name="Johnson J."/>
            <person name="Nolan M."/>
            <person name="Tritt A."/>
            <person name="Barry K.W."/>
            <person name="Grigoriev I.V."/>
            <person name="Nagy L.G."/>
            <person name="Hibbett D."/>
            <person name="Henrissat B."/>
            <person name="Matheny P.B."/>
            <person name="Labbe J."/>
            <person name="Martin F.M."/>
        </authorList>
    </citation>
    <scope>NUCLEOTIDE SEQUENCE</scope>
    <source>
        <strain evidence="1">HHB10654</strain>
    </source>
</reference>
<gene>
    <name evidence="1" type="ORF">BV25DRAFT_1437377</name>
</gene>
<evidence type="ECO:0000313" key="1">
    <source>
        <dbReference type="EMBL" id="KAI0057391.1"/>
    </source>
</evidence>
<name>A0ACB8SNP2_9AGAM</name>
<protein>
    <submittedName>
        <fullName evidence="1">Uncharacterized protein</fullName>
    </submittedName>
</protein>
<reference evidence="1" key="1">
    <citation type="submission" date="2021-03" db="EMBL/GenBank/DDBJ databases">
        <authorList>
            <consortium name="DOE Joint Genome Institute"/>
            <person name="Ahrendt S."/>
            <person name="Looney B.P."/>
            <person name="Miyauchi S."/>
            <person name="Morin E."/>
            <person name="Drula E."/>
            <person name="Courty P.E."/>
            <person name="Chicoki N."/>
            <person name="Fauchery L."/>
            <person name="Kohler A."/>
            <person name="Kuo A."/>
            <person name="Labutti K."/>
            <person name="Pangilinan J."/>
            <person name="Lipzen A."/>
            <person name="Riley R."/>
            <person name="Andreopoulos W."/>
            <person name="He G."/>
            <person name="Johnson J."/>
            <person name="Barry K.W."/>
            <person name="Grigoriev I.V."/>
            <person name="Nagy L."/>
            <person name="Hibbett D."/>
            <person name="Henrissat B."/>
            <person name="Matheny P.B."/>
            <person name="Labbe J."/>
            <person name="Martin F."/>
        </authorList>
    </citation>
    <scope>NUCLEOTIDE SEQUENCE</scope>
    <source>
        <strain evidence="1">HHB10654</strain>
    </source>
</reference>
<proteinExistence type="predicted"/>